<dbReference type="AlphaFoldDB" id="A0A5B7FS29"/>
<evidence type="ECO:0000313" key="1">
    <source>
        <dbReference type="EMBL" id="MPC49322.1"/>
    </source>
</evidence>
<sequence length="77" mass="8890">MQFTERVEDSGMLNCDWHVIYHFLMVGKRPLSVSEVKMIPGCPPNTLDVSLIENLWVILKVKIRDVSTLEELETELC</sequence>
<gene>
    <name evidence="1" type="ORF">E2C01_043120</name>
</gene>
<reference evidence="1 2" key="1">
    <citation type="submission" date="2019-05" db="EMBL/GenBank/DDBJ databases">
        <title>Another draft genome of Portunus trituberculatus and its Hox gene families provides insights of decapod evolution.</title>
        <authorList>
            <person name="Jeong J.-H."/>
            <person name="Song I."/>
            <person name="Kim S."/>
            <person name="Choi T."/>
            <person name="Kim D."/>
            <person name="Ryu S."/>
            <person name="Kim W."/>
        </authorList>
    </citation>
    <scope>NUCLEOTIDE SEQUENCE [LARGE SCALE GENOMIC DNA]</scope>
    <source>
        <tissue evidence="1">Muscle</tissue>
    </source>
</reference>
<evidence type="ECO:0000313" key="2">
    <source>
        <dbReference type="Proteomes" id="UP000324222"/>
    </source>
</evidence>
<proteinExistence type="predicted"/>
<protein>
    <submittedName>
        <fullName evidence="1">Uncharacterized protein</fullName>
    </submittedName>
</protein>
<dbReference type="EMBL" id="VSRR010008801">
    <property type="protein sequence ID" value="MPC49322.1"/>
    <property type="molecule type" value="Genomic_DNA"/>
</dbReference>
<comment type="caution">
    <text evidence="1">The sequence shown here is derived from an EMBL/GenBank/DDBJ whole genome shotgun (WGS) entry which is preliminary data.</text>
</comment>
<dbReference type="Proteomes" id="UP000324222">
    <property type="component" value="Unassembled WGS sequence"/>
</dbReference>
<organism evidence="1 2">
    <name type="scientific">Portunus trituberculatus</name>
    <name type="common">Swimming crab</name>
    <name type="synonym">Neptunus trituberculatus</name>
    <dbReference type="NCBI Taxonomy" id="210409"/>
    <lineage>
        <taxon>Eukaryota</taxon>
        <taxon>Metazoa</taxon>
        <taxon>Ecdysozoa</taxon>
        <taxon>Arthropoda</taxon>
        <taxon>Crustacea</taxon>
        <taxon>Multicrustacea</taxon>
        <taxon>Malacostraca</taxon>
        <taxon>Eumalacostraca</taxon>
        <taxon>Eucarida</taxon>
        <taxon>Decapoda</taxon>
        <taxon>Pleocyemata</taxon>
        <taxon>Brachyura</taxon>
        <taxon>Eubrachyura</taxon>
        <taxon>Portunoidea</taxon>
        <taxon>Portunidae</taxon>
        <taxon>Portuninae</taxon>
        <taxon>Portunus</taxon>
    </lineage>
</organism>
<name>A0A5B7FS29_PORTR</name>
<accession>A0A5B7FS29</accession>
<keyword evidence="2" id="KW-1185">Reference proteome</keyword>